<evidence type="ECO:0000256" key="1">
    <source>
        <dbReference type="ARBA" id="ARBA00010574"/>
    </source>
</evidence>
<keyword evidence="2" id="KW-0810">Translation regulation</keyword>
<dbReference type="Gene3D" id="3.30.460.10">
    <property type="entry name" value="Beta Polymerase, domain 2"/>
    <property type="match status" value="1"/>
</dbReference>
<dbReference type="GO" id="GO:0043023">
    <property type="term" value="F:ribosomal large subunit binding"/>
    <property type="evidence" value="ECO:0007669"/>
    <property type="project" value="TreeGrafter"/>
</dbReference>
<dbReference type="GO" id="GO:0090071">
    <property type="term" value="P:negative regulation of ribosome biogenesis"/>
    <property type="evidence" value="ECO:0007669"/>
    <property type="project" value="UniProtKB-UniRule"/>
</dbReference>
<dbReference type="Proteomes" id="UP000261284">
    <property type="component" value="Unassembled WGS sequence"/>
</dbReference>
<comment type="caution">
    <text evidence="3">The sequence shown here is derived from an EMBL/GenBank/DDBJ whole genome shotgun (WGS) entry which is preliminary data.</text>
</comment>
<evidence type="ECO:0000313" key="4">
    <source>
        <dbReference type="Proteomes" id="UP000261284"/>
    </source>
</evidence>
<keyword evidence="4" id="KW-1185">Reference proteome</keyword>
<dbReference type="HAMAP" id="MF_01477">
    <property type="entry name" value="Iojap_RsfS"/>
    <property type="match status" value="1"/>
</dbReference>
<dbReference type="EMBL" id="QTJU01000001">
    <property type="protein sequence ID" value="RFM30508.1"/>
    <property type="molecule type" value="Genomic_DNA"/>
</dbReference>
<dbReference type="OrthoDB" id="9793681at2"/>
<comment type="similarity">
    <text evidence="1 2">Belongs to the Iojap/RsfS family.</text>
</comment>
<keyword evidence="2" id="KW-0963">Cytoplasm</keyword>
<sequence length="134" mass="15235">MAPLSVLSTRTKSSTTSLTRNSKLFKTIIKAIQDKKGENIISLDLKNIPEAVADFFIICEATSTTQVKAISDYIEVLVKDELGETPYKHEGFQALQWVLIDYVNIVIHVMQPDTRKFYRLEDMWSDAQVQGHTD</sequence>
<name>A0A3E1NRW9_9BACT</name>
<dbReference type="GO" id="GO:0042256">
    <property type="term" value="P:cytosolic ribosome assembly"/>
    <property type="evidence" value="ECO:0007669"/>
    <property type="project" value="UniProtKB-UniRule"/>
</dbReference>
<comment type="function">
    <text evidence="2">Functions as a ribosomal silencing factor. Interacts with ribosomal protein uL14 (rplN), blocking formation of intersubunit bridge B8. Prevents association of the 30S and 50S ribosomal subunits and the formation of functional ribosomes, thus repressing translation.</text>
</comment>
<dbReference type="Pfam" id="PF02410">
    <property type="entry name" value="RsfS"/>
    <property type="match status" value="1"/>
</dbReference>
<dbReference type="NCBIfam" id="TIGR00090">
    <property type="entry name" value="rsfS_iojap_ybeB"/>
    <property type="match status" value="1"/>
</dbReference>
<dbReference type="RefSeq" id="WP_116846264.1">
    <property type="nucleotide sequence ID" value="NZ_QTJU01000001.1"/>
</dbReference>
<comment type="subunit">
    <text evidence="2">Interacts with ribosomal protein uL14 (rplN).</text>
</comment>
<protein>
    <recommendedName>
        <fullName evidence="2">Ribosomal silencing factor RsfS</fullName>
    </recommendedName>
</protein>
<proteinExistence type="inferred from homology"/>
<comment type="subcellular location">
    <subcellularLocation>
        <location evidence="2">Cytoplasm</location>
    </subcellularLocation>
</comment>
<gene>
    <name evidence="2 3" type="primary">rsfS</name>
    <name evidence="3" type="ORF">DXN05_06010</name>
</gene>
<dbReference type="GO" id="GO:0017148">
    <property type="term" value="P:negative regulation of translation"/>
    <property type="evidence" value="ECO:0007669"/>
    <property type="project" value="UniProtKB-UniRule"/>
</dbReference>
<evidence type="ECO:0000256" key="2">
    <source>
        <dbReference type="HAMAP-Rule" id="MF_01477"/>
    </source>
</evidence>
<accession>A0A3E1NRW9</accession>
<dbReference type="InterPro" id="IPR043519">
    <property type="entry name" value="NT_sf"/>
</dbReference>
<keyword evidence="2" id="KW-0678">Repressor</keyword>
<dbReference type="AlphaFoldDB" id="A0A3E1NRW9"/>
<dbReference type="SUPFAM" id="SSF81301">
    <property type="entry name" value="Nucleotidyltransferase"/>
    <property type="match status" value="1"/>
</dbReference>
<dbReference type="GO" id="GO:0005737">
    <property type="term" value="C:cytoplasm"/>
    <property type="evidence" value="ECO:0007669"/>
    <property type="project" value="UniProtKB-SubCell"/>
</dbReference>
<dbReference type="InterPro" id="IPR004394">
    <property type="entry name" value="Iojap/RsfS/C7orf30"/>
</dbReference>
<dbReference type="PANTHER" id="PTHR21043">
    <property type="entry name" value="IOJAP SUPERFAMILY ORTHOLOG"/>
    <property type="match status" value="1"/>
</dbReference>
<evidence type="ECO:0000313" key="3">
    <source>
        <dbReference type="EMBL" id="RFM30508.1"/>
    </source>
</evidence>
<dbReference type="PANTHER" id="PTHR21043:SF0">
    <property type="entry name" value="MITOCHONDRIAL ASSEMBLY OF RIBOSOMAL LARGE SUBUNIT PROTEIN 1"/>
    <property type="match status" value="1"/>
</dbReference>
<reference evidence="3 4" key="1">
    <citation type="submission" date="2018-08" db="EMBL/GenBank/DDBJ databases">
        <title>Chitinophagaceae sp. K23C18032701, a novel bacterium isolated from forest soil.</title>
        <authorList>
            <person name="Wang C."/>
        </authorList>
    </citation>
    <scope>NUCLEOTIDE SEQUENCE [LARGE SCALE GENOMIC DNA]</scope>
    <source>
        <strain evidence="3 4">K23C18032701</strain>
    </source>
</reference>
<organism evidence="3 4">
    <name type="scientific">Deminuibacter soli</name>
    <dbReference type="NCBI Taxonomy" id="2291815"/>
    <lineage>
        <taxon>Bacteria</taxon>
        <taxon>Pseudomonadati</taxon>
        <taxon>Bacteroidota</taxon>
        <taxon>Chitinophagia</taxon>
        <taxon>Chitinophagales</taxon>
        <taxon>Chitinophagaceae</taxon>
        <taxon>Deminuibacter</taxon>
    </lineage>
</organism>